<reference evidence="1 2" key="1">
    <citation type="submission" date="2018-06" db="EMBL/GenBank/DDBJ databases">
        <authorList>
            <consortium name="Pathogen Informatics"/>
            <person name="Doyle S."/>
        </authorList>
    </citation>
    <scope>NUCLEOTIDE SEQUENCE [LARGE SCALE GENOMIC DNA]</scope>
    <source>
        <strain evidence="1 2">NCTC12026</strain>
    </source>
</reference>
<sequence length="94" mass="10666">MYGGMTKQEAENFERAFGFPPDIDDVEIVPDVWESYLAFSAMSTQWRVGMNGATGLDYSVIPNVLELLNIKNKATVFDDLRVMELKALELMSKR</sequence>
<proteinExistence type="predicted"/>
<dbReference type="Pfam" id="PF08809">
    <property type="entry name" value="DUF1799"/>
    <property type="match status" value="1"/>
</dbReference>
<accession>A0A379G5N0</accession>
<evidence type="ECO:0000313" key="2">
    <source>
        <dbReference type="Proteomes" id="UP000255129"/>
    </source>
</evidence>
<dbReference type="OrthoDB" id="6169380at2"/>
<evidence type="ECO:0008006" key="3">
    <source>
        <dbReference type="Google" id="ProtNLM"/>
    </source>
</evidence>
<dbReference type="InterPro" id="IPR014915">
    <property type="entry name" value="Phage_TLS_TfmB"/>
</dbReference>
<name>A0A379G5N0_9GAMM</name>
<dbReference type="AlphaFoldDB" id="A0A379G5N0"/>
<evidence type="ECO:0000313" key="1">
    <source>
        <dbReference type="EMBL" id="SUC36196.1"/>
    </source>
</evidence>
<organism evidence="1 2">
    <name type="scientific">Providencia rustigianii</name>
    <dbReference type="NCBI Taxonomy" id="158850"/>
    <lineage>
        <taxon>Bacteria</taxon>
        <taxon>Pseudomonadati</taxon>
        <taxon>Pseudomonadota</taxon>
        <taxon>Gammaproteobacteria</taxon>
        <taxon>Enterobacterales</taxon>
        <taxon>Morganellaceae</taxon>
        <taxon>Providencia</taxon>
    </lineage>
</organism>
<dbReference type="RefSeq" id="WP_115164522.1">
    <property type="nucleotide sequence ID" value="NZ_UGUA01000002.1"/>
</dbReference>
<dbReference type="EMBL" id="UGUA01000002">
    <property type="protein sequence ID" value="SUC36196.1"/>
    <property type="molecule type" value="Genomic_DNA"/>
</dbReference>
<gene>
    <name evidence="1" type="ORF">NCTC12026_02614</name>
</gene>
<dbReference type="Proteomes" id="UP000255129">
    <property type="component" value="Unassembled WGS sequence"/>
</dbReference>
<protein>
    <recommendedName>
        <fullName evidence="3">Phage protein</fullName>
    </recommendedName>
</protein>